<comment type="subcellular location">
    <subcellularLocation>
        <location evidence="1">Membrane</location>
        <topology evidence="1">Multi-pass membrane protein</topology>
    </subcellularLocation>
</comment>
<evidence type="ECO:0000259" key="8">
    <source>
        <dbReference type="PROSITE" id="PS51352"/>
    </source>
</evidence>
<dbReference type="EMBL" id="KQ460636">
    <property type="protein sequence ID" value="KPJ13373.1"/>
    <property type="molecule type" value="Genomic_DNA"/>
</dbReference>
<dbReference type="Pfam" id="PF00085">
    <property type="entry name" value="Thioredoxin"/>
    <property type="match status" value="1"/>
</dbReference>
<evidence type="ECO:0000313" key="9">
    <source>
        <dbReference type="EMBL" id="KPJ13373.1"/>
    </source>
</evidence>
<dbReference type="Gene3D" id="1.20.1250.20">
    <property type="entry name" value="MFS general substrate transporter like domains"/>
    <property type="match status" value="1"/>
</dbReference>
<dbReference type="InterPro" id="IPR013766">
    <property type="entry name" value="Thioredoxin_domain"/>
</dbReference>
<evidence type="ECO:0000259" key="7">
    <source>
        <dbReference type="PROSITE" id="PS50076"/>
    </source>
</evidence>
<dbReference type="PROSITE" id="PS00216">
    <property type="entry name" value="SUGAR_TRANSPORT_1"/>
    <property type="match status" value="1"/>
</dbReference>
<dbReference type="PRINTS" id="PR00625">
    <property type="entry name" value="JDOMAIN"/>
</dbReference>
<feature type="domain" description="Thioredoxin" evidence="8">
    <location>
        <begin position="452"/>
        <end position="583"/>
    </location>
</feature>
<dbReference type="AlphaFoldDB" id="A0A0N1I782"/>
<reference evidence="9 10" key="1">
    <citation type="journal article" date="2015" name="Nat. Commun.">
        <title>Outbred genome sequencing and CRISPR/Cas9 gene editing in butterflies.</title>
        <authorList>
            <person name="Li X."/>
            <person name="Fan D."/>
            <person name="Zhang W."/>
            <person name="Liu G."/>
            <person name="Zhang L."/>
            <person name="Zhao L."/>
            <person name="Fang X."/>
            <person name="Chen L."/>
            <person name="Dong Y."/>
            <person name="Chen Y."/>
            <person name="Ding Y."/>
            <person name="Zhao R."/>
            <person name="Feng M."/>
            <person name="Zhu Y."/>
            <person name="Feng Y."/>
            <person name="Jiang X."/>
            <person name="Zhu D."/>
            <person name="Xiang H."/>
            <person name="Feng X."/>
            <person name="Li S."/>
            <person name="Wang J."/>
            <person name="Zhang G."/>
            <person name="Kronforst M.R."/>
            <person name="Wang W."/>
        </authorList>
    </citation>
    <scope>NUCLEOTIDE SEQUENCE [LARGE SCALE GENOMIC DNA]</scope>
    <source>
        <strain evidence="9">Ya'a_city_454_Pm</strain>
        <tissue evidence="9">Whole body</tissue>
    </source>
</reference>
<dbReference type="PANTHER" id="PTHR44340">
    <property type="entry name" value="DNAJ HOMOLOG SUBFAMILY C MEMBER 10"/>
    <property type="match status" value="1"/>
</dbReference>
<dbReference type="PROSITE" id="PS50076">
    <property type="entry name" value="DNAJ_2"/>
    <property type="match status" value="2"/>
</dbReference>
<keyword evidence="10" id="KW-1185">Reference proteome</keyword>
<dbReference type="GO" id="GO:0016671">
    <property type="term" value="F:oxidoreductase activity, acting on a sulfur group of donors, disulfide as acceptor"/>
    <property type="evidence" value="ECO:0007669"/>
    <property type="project" value="TreeGrafter"/>
</dbReference>
<feature type="transmembrane region" description="Helical" evidence="6">
    <location>
        <begin position="84"/>
        <end position="100"/>
    </location>
</feature>
<dbReference type="PROSITE" id="PS51352">
    <property type="entry name" value="THIOREDOXIN_2"/>
    <property type="match status" value="1"/>
</dbReference>
<dbReference type="PANTHER" id="PTHR44340:SF1">
    <property type="entry name" value="DNAJ HOMOLOG SUBFAMILY C MEMBER 10"/>
    <property type="match status" value="1"/>
</dbReference>
<dbReference type="InterPro" id="IPR052460">
    <property type="entry name" value="ER_disulfide_reductase"/>
</dbReference>
<keyword evidence="3 6" id="KW-0812">Transmembrane</keyword>
<dbReference type="InterPro" id="IPR001623">
    <property type="entry name" value="DnaJ_domain"/>
</dbReference>
<dbReference type="InterPro" id="IPR017937">
    <property type="entry name" value="Thioredoxin_CS"/>
</dbReference>
<dbReference type="Pfam" id="PF00083">
    <property type="entry name" value="Sugar_tr"/>
    <property type="match status" value="1"/>
</dbReference>
<accession>A0A0N1I782</accession>
<dbReference type="Gene3D" id="3.40.30.10">
    <property type="entry name" value="Glutaredoxin"/>
    <property type="match status" value="3"/>
</dbReference>
<feature type="domain" description="J" evidence="7">
    <location>
        <begin position="377"/>
        <end position="446"/>
    </location>
</feature>
<protein>
    <recommendedName>
        <fullName evidence="2">DnaJ homolog subfamily C member 10</fullName>
    </recommendedName>
</protein>
<dbReference type="STRING" id="76193.A0A0N1I782"/>
<dbReference type="GO" id="GO:0051787">
    <property type="term" value="F:misfolded protein binding"/>
    <property type="evidence" value="ECO:0007669"/>
    <property type="project" value="TreeGrafter"/>
</dbReference>
<dbReference type="GO" id="GO:0015035">
    <property type="term" value="F:protein-disulfide reductase activity"/>
    <property type="evidence" value="ECO:0007669"/>
    <property type="project" value="TreeGrafter"/>
</dbReference>
<feature type="transmembrane region" description="Helical" evidence="6">
    <location>
        <begin position="164"/>
        <end position="186"/>
    </location>
</feature>
<feature type="transmembrane region" description="Helical" evidence="6">
    <location>
        <begin position="52"/>
        <end position="72"/>
    </location>
</feature>
<proteinExistence type="predicted"/>
<evidence type="ECO:0000256" key="2">
    <source>
        <dbReference type="ARBA" id="ARBA00020920"/>
    </source>
</evidence>
<evidence type="ECO:0000256" key="6">
    <source>
        <dbReference type="SAM" id="Phobius"/>
    </source>
</evidence>
<dbReference type="SUPFAM" id="SSF103473">
    <property type="entry name" value="MFS general substrate transporter"/>
    <property type="match status" value="1"/>
</dbReference>
<dbReference type="Pfam" id="PF00226">
    <property type="entry name" value="DnaJ"/>
    <property type="match status" value="2"/>
</dbReference>
<keyword evidence="5 6" id="KW-0472">Membrane</keyword>
<evidence type="ECO:0000256" key="4">
    <source>
        <dbReference type="ARBA" id="ARBA00022989"/>
    </source>
</evidence>
<dbReference type="InParanoid" id="A0A0N1I782"/>
<sequence>MLRSESLRQLLIISSLILCSISDGFIFGQMSGMVDDLRGKESQITLNDADVSLIASIINATCIMGFGVVALLSEKFGRRKTISILSIPVLVSYVMVYLGQDMATIVTSRVIVGVCYGGVLILTYIAMAEYMNPNKRAFYINLISATGPSVGTVLGHVLCLLLHWRTVALIGLIPTGLSAILPLFWVESPSWLASQGRFEECKKVYRELFGKSNASEAQLELLIETERAKRNEITGNKRNFAIVVEKMRTAMNKKYFWKIMVLGAVINIYRIAAGKLMFSTLAITMLQELTESSNILVSKYINILYLCVLIHNANLMDVSYYEILGVSKQAATQEIKQAYKKLAIKYHPDKNSDEAVQEKFLKITEAYETLKDPEKRRKYDIYGSHGAYTRKYDYQSQSEYNNLFYNGLYHNDPYVDEAVQEKFLKITEAYETLKDPEKRRKYDIYGSHGAYTRKYDYQSQSEYNNLFYNGLYHNDPYVVTLSSSTFYVHLTDGFHFINFYSPFCPPCQNLADHWKRFAEVYHGIVKVGAVNCKYHNSFCYHNMRIGSYPTLLFYPNGKIGNYIYYRGDDTFDALEEFVMNYIKSKIHVPVVSQLRSSEKPIAYVLEPNNIDDNALTRIAFHLKGLTTVVVIDDEELRDDLTEDPDTVVVFQYKKNHIEISSNDEKTIIKKIVESLPKMEEIDPNKLKDIRNKLRSGANKPWVLYFPSEDDDKLLLHQMKIKYPNMNFGTIDCKSQQELCVSLQVESAPCWAVLKWGGVYQRSYTPPDTFIQTAADVYNLHTLSASELQRILDGDVGTWVLLVVPYKLSWDHIAEPFTEVSKHYLDSEDINFGIMVCTLQTEQYCRRLAQNQPAILVQEGRNQHVYNGRIDIENIIDFIQLLKDSGSVSLSEQEALGIMTLSGRKHCWLVAFLPASCDRFCQDIAHQWRIIARRLRPLDWMRVGVLQCTESRGLCANVRQPTARLYLLNNKQHYTLNLQQKSEAPYILEWTLDHIDDSVEKLRWHTFAKQVAAEDIHPHMYKRPWLVYFHSPRCYHCFEKYPDFALAAIVS</sequence>
<evidence type="ECO:0000256" key="3">
    <source>
        <dbReference type="ARBA" id="ARBA00022692"/>
    </source>
</evidence>
<dbReference type="GO" id="GO:0016020">
    <property type="term" value="C:membrane"/>
    <property type="evidence" value="ECO:0007669"/>
    <property type="project" value="UniProtKB-SubCell"/>
</dbReference>
<dbReference type="Proteomes" id="UP000053240">
    <property type="component" value="Unassembled WGS sequence"/>
</dbReference>
<evidence type="ECO:0000313" key="10">
    <source>
        <dbReference type="Proteomes" id="UP000053240"/>
    </source>
</evidence>
<evidence type="ECO:0000256" key="5">
    <source>
        <dbReference type="ARBA" id="ARBA00023136"/>
    </source>
</evidence>
<dbReference type="CDD" id="cd06257">
    <property type="entry name" value="DnaJ"/>
    <property type="match status" value="1"/>
</dbReference>
<dbReference type="GO" id="GO:0036498">
    <property type="term" value="P:IRE1-mediated unfolded protein response"/>
    <property type="evidence" value="ECO:0007669"/>
    <property type="project" value="TreeGrafter"/>
</dbReference>
<dbReference type="InterPro" id="IPR005828">
    <property type="entry name" value="MFS_sugar_transport-like"/>
</dbReference>
<organism evidence="9 10">
    <name type="scientific">Papilio machaon</name>
    <name type="common">Old World swallowtail butterfly</name>
    <dbReference type="NCBI Taxonomy" id="76193"/>
    <lineage>
        <taxon>Eukaryota</taxon>
        <taxon>Metazoa</taxon>
        <taxon>Ecdysozoa</taxon>
        <taxon>Arthropoda</taxon>
        <taxon>Hexapoda</taxon>
        <taxon>Insecta</taxon>
        <taxon>Pterygota</taxon>
        <taxon>Neoptera</taxon>
        <taxon>Endopterygota</taxon>
        <taxon>Lepidoptera</taxon>
        <taxon>Glossata</taxon>
        <taxon>Ditrysia</taxon>
        <taxon>Papilionoidea</taxon>
        <taxon>Papilionidae</taxon>
        <taxon>Papilioninae</taxon>
        <taxon>Papilio</taxon>
    </lineage>
</organism>
<dbReference type="InterPro" id="IPR036249">
    <property type="entry name" value="Thioredoxin-like_sf"/>
</dbReference>
<dbReference type="GO" id="GO:0005788">
    <property type="term" value="C:endoplasmic reticulum lumen"/>
    <property type="evidence" value="ECO:0007669"/>
    <property type="project" value="TreeGrafter"/>
</dbReference>
<feature type="transmembrane region" description="Helical" evidence="6">
    <location>
        <begin position="106"/>
        <end position="126"/>
    </location>
</feature>
<dbReference type="SUPFAM" id="SSF52833">
    <property type="entry name" value="Thioredoxin-like"/>
    <property type="match status" value="1"/>
</dbReference>
<feature type="transmembrane region" description="Helical" evidence="6">
    <location>
        <begin position="138"/>
        <end position="158"/>
    </location>
</feature>
<gene>
    <name evidence="9" type="ORF">RR48_04412</name>
</gene>
<dbReference type="InterPro" id="IPR036259">
    <property type="entry name" value="MFS_trans_sf"/>
</dbReference>
<feature type="domain" description="J" evidence="7">
    <location>
        <begin position="319"/>
        <end position="383"/>
    </location>
</feature>
<evidence type="ECO:0000256" key="1">
    <source>
        <dbReference type="ARBA" id="ARBA00004141"/>
    </source>
</evidence>
<dbReference type="InterPro" id="IPR005829">
    <property type="entry name" value="Sugar_transporter_CS"/>
</dbReference>
<feature type="transmembrane region" description="Helical" evidence="6">
    <location>
        <begin position="255"/>
        <end position="272"/>
    </location>
</feature>
<dbReference type="InterPro" id="IPR036869">
    <property type="entry name" value="J_dom_sf"/>
</dbReference>
<dbReference type="GO" id="GO:0022857">
    <property type="term" value="F:transmembrane transporter activity"/>
    <property type="evidence" value="ECO:0007669"/>
    <property type="project" value="InterPro"/>
</dbReference>
<dbReference type="PROSITE" id="PS00194">
    <property type="entry name" value="THIOREDOXIN_1"/>
    <property type="match status" value="1"/>
</dbReference>
<dbReference type="CDD" id="cd02961">
    <property type="entry name" value="PDI_a_family"/>
    <property type="match status" value="1"/>
</dbReference>
<dbReference type="SMART" id="SM00271">
    <property type="entry name" value="DnaJ"/>
    <property type="match status" value="1"/>
</dbReference>
<dbReference type="SUPFAM" id="SSF46565">
    <property type="entry name" value="Chaperone J-domain"/>
    <property type="match status" value="2"/>
</dbReference>
<dbReference type="Gene3D" id="1.10.287.110">
    <property type="entry name" value="DnaJ domain"/>
    <property type="match status" value="2"/>
</dbReference>
<name>A0A0N1I782_PAPMA</name>
<keyword evidence="4 6" id="KW-1133">Transmembrane helix</keyword>